<evidence type="ECO:0000259" key="2">
    <source>
        <dbReference type="Pfam" id="PF00171"/>
    </source>
</evidence>
<dbReference type="InterPro" id="IPR016162">
    <property type="entry name" value="Ald_DH_N"/>
</dbReference>
<comment type="caution">
    <text evidence="3">The sequence shown here is derived from an EMBL/GenBank/DDBJ whole genome shotgun (WGS) entry which is preliminary data.</text>
</comment>
<reference evidence="3" key="1">
    <citation type="submission" date="2021-01" db="EMBL/GenBank/DDBJ databases">
        <authorList>
            <person name="Kaushik A."/>
        </authorList>
    </citation>
    <scope>NUCLEOTIDE SEQUENCE</scope>
    <source>
        <strain evidence="3">AG1-1C</strain>
    </source>
</reference>
<dbReference type="PANTHER" id="PTHR11699">
    <property type="entry name" value="ALDEHYDE DEHYDROGENASE-RELATED"/>
    <property type="match status" value="1"/>
</dbReference>
<dbReference type="EMBL" id="CAJMWS010000151">
    <property type="protein sequence ID" value="CAE6371958.1"/>
    <property type="molecule type" value="Genomic_DNA"/>
</dbReference>
<dbReference type="Gene3D" id="3.40.605.10">
    <property type="entry name" value="Aldehyde Dehydrogenase, Chain A, domain 1"/>
    <property type="match status" value="1"/>
</dbReference>
<dbReference type="InterPro" id="IPR015590">
    <property type="entry name" value="Aldehyde_DH_dom"/>
</dbReference>
<feature type="non-terminal residue" evidence="3">
    <location>
        <position position="1"/>
    </location>
</feature>
<dbReference type="SUPFAM" id="SSF53720">
    <property type="entry name" value="ALDH-like"/>
    <property type="match status" value="1"/>
</dbReference>
<dbReference type="InterPro" id="IPR016161">
    <property type="entry name" value="Ald_DH/histidinol_DH"/>
</dbReference>
<comment type="similarity">
    <text evidence="1">Belongs to the aldehyde dehydrogenase family.</text>
</comment>
<sequence>MKPYIKYEGLLISPLYQPPPLIPVLHTMPSTFEYDFQAEGHSIKTKFCTGLFINGKFVDGSSNTTIDVINPTTGKIVTKVSEGTEKDVDLAVQAAQKAYDSAWGLNVSAVERGKILIRIAELIERDIDEIAAVEALDNGKAFSIAKGFDASEAAACFRYYGGWADKHHGKV</sequence>
<organism evidence="3 4">
    <name type="scientific">Rhizoctonia solani</name>
    <dbReference type="NCBI Taxonomy" id="456999"/>
    <lineage>
        <taxon>Eukaryota</taxon>
        <taxon>Fungi</taxon>
        <taxon>Dikarya</taxon>
        <taxon>Basidiomycota</taxon>
        <taxon>Agaricomycotina</taxon>
        <taxon>Agaricomycetes</taxon>
        <taxon>Cantharellales</taxon>
        <taxon>Ceratobasidiaceae</taxon>
        <taxon>Rhizoctonia</taxon>
    </lineage>
</organism>
<dbReference type="Pfam" id="PF00171">
    <property type="entry name" value="Aldedh"/>
    <property type="match status" value="1"/>
</dbReference>
<evidence type="ECO:0000256" key="1">
    <source>
        <dbReference type="ARBA" id="ARBA00009986"/>
    </source>
</evidence>
<name>A0A8H2WD19_9AGAM</name>
<dbReference type="GO" id="GO:0016491">
    <property type="term" value="F:oxidoreductase activity"/>
    <property type="evidence" value="ECO:0007669"/>
    <property type="project" value="InterPro"/>
</dbReference>
<evidence type="ECO:0000313" key="3">
    <source>
        <dbReference type="EMBL" id="CAE6371958.1"/>
    </source>
</evidence>
<gene>
    <name evidence="3" type="ORF">RDB_LOCUS26729</name>
</gene>
<dbReference type="AlphaFoldDB" id="A0A8H2WD19"/>
<evidence type="ECO:0000313" key="4">
    <source>
        <dbReference type="Proteomes" id="UP000663846"/>
    </source>
</evidence>
<feature type="domain" description="Aldehyde dehydrogenase" evidence="2">
    <location>
        <begin position="57"/>
        <end position="170"/>
    </location>
</feature>
<accession>A0A8H2WD19</accession>
<proteinExistence type="inferred from homology"/>
<dbReference type="Proteomes" id="UP000663846">
    <property type="component" value="Unassembled WGS sequence"/>
</dbReference>
<protein>
    <recommendedName>
        <fullName evidence="2">Aldehyde dehydrogenase domain-containing protein</fullName>
    </recommendedName>
</protein>